<dbReference type="NCBIfam" id="TIGR01395">
    <property type="entry name" value="FlgC"/>
    <property type="match status" value="1"/>
</dbReference>
<dbReference type="InterPro" id="IPR010930">
    <property type="entry name" value="Flg_bb/hook_C_dom"/>
</dbReference>
<sequence length="146" mass="16139">MDFMTALDIGASALTAERTHINIISMNLANAKTTRTAEGGPYRRKSVYMAATEVDSPFSRNMQTAFDRDLRGVRVEGIAIDKRPLKMVYEPGHPDANEEGYVAYPDINVVEEMANLMTAQRGYEANVTSVDTIKAMYAKALELGRS</sequence>
<dbReference type="Pfam" id="PF00460">
    <property type="entry name" value="Flg_bb_rod"/>
    <property type="match status" value="1"/>
</dbReference>
<dbReference type="EMBL" id="FLUQ01000001">
    <property type="protein sequence ID" value="SBV91859.1"/>
    <property type="molecule type" value="Genomic_DNA"/>
</dbReference>
<evidence type="ECO:0000256" key="5">
    <source>
        <dbReference type="ARBA" id="ARBA00025933"/>
    </source>
</evidence>
<dbReference type="InterPro" id="IPR006299">
    <property type="entry name" value="FlgC"/>
</dbReference>
<organism evidence="9">
    <name type="scientific">uncultured delta proteobacterium</name>
    <dbReference type="NCBI Taxonomy" id="34034"/>
    <lineage>
        <taxon>Bacteria</taxon>
        <taxon>Deltaproteobacteria</taxon>
        <taxon>environmental samples</taxon>
    </lineage>
</organism>
<evidence type="ECO:0000256" key="3">
    <source>
        <dbReference type="ARBA" id="ARBA00017941"/>
    </source>
</evidence>
<dbReference type="GO" id="GO:0030694">
    <property type="term" value="C:bacterial-type flagellum basal body, rod"/>
    <property type="evidence" value="ECO:0007669"/>
    <property type="project" value="UniProtKB-UniRule"/>
</dbReference>
<evidence type="ECO:0000313" key="9">
    <source>
        <dbReference type="EMBL" id="SBV91859.1"/>
    </source>
</evidence>
<evidence type="ECO:0000259" key="8">
    <source>
        <dbReference type="Pfam" id="PF06429"/>
    </source>
</evidence>
<dbReference type="PANTHER" id="PTHR30435:SF2">
    <property type="entry name" value="FLAGELLAR BASAL-BODY ROD PROTEIN FLGC"/>
    <property type="match status" value="1"/>
</dbReference>
<reference evidence="9" key="1">
    <citation type="submission" date="2016-04" db="EMBL/GenBank/DDBJ databases">
        <authorList>
            <person name="Evans L.H."/>
            <person name="Alamgir A."/>
            <person name="Owens N."/>
            <person name="Weber N.D."/>
            <person name="Virtaneva K."/>
            <person name="Barbian K."/>
            <person name="Babar A."/>
            <person name="Rosenke K."/>
        </authorList>
    </citation>
    <scope>NUCLEOTIDE SEQUENCE</scope>
    <source>
        <strain evidence="9">86</strain>
    </source>
</reference>
<accession>A0A212IXF0</accession>
<dbReference type="GO" id="GO:0071978">
    <property type="term" value="P:bacterial-type flagellum-dependent swarming motility"/>
    <property type="evidence" value="ECO:0007669"/>
    <property type="project" value="TreeGrafter"/>
</dbReference>
<comment type="subunit">
    <text evidence="5 6">The basal body constitutes a major portion of the flagellar organelle and consists of four rings (L,P,S, and M) mounted on a central rod. The rod consists of about 26 subunits of FlgG in the distal portion, and FlgB, FlgC and FlgF are thought to build up the proximal portion of the rod with about 6 subunits each.</text>
</comment>
<feature type="domain" description="Flagellar basal body rod protein N-terminal" evidence="7">
    <location>
        <begin position="7"/>
        <end position="34"/>
    </location>
</feature>
<feature type="domain" description="Flagellar basal-body/hook protein C-terminal" evidence="8">
    <location>
        <begin position="99"/>
        <end position="143"/>
    </location>
</feature>
<evidence type="ECO:0000256" key="6">
    <source>
        <dbReference type="RuleBase" id="RU362062"/>
    </source>
</evidence>
<evidence type="ECO:0000256" key="4">
    <source>
        <dbReference type="ARBA" id="ARBA00023143"/>
    </source>
</evidence>
<dbReference type="InterPro" id="IPR001444">
    <property type="entry name" value="Flag_bb_rod_N"/>
</dbReference>
<gene>
    <name evidence="9" type="primary">flgC</name>
    <name evidence="9" type="ORF">KL86DPRO_10261</name>
</gene>
<comment type="similarity">
    <text evidence="2">Belongs to the flagella basal body rod proteins family.</text>
</comment>
<keyword evidence="4 6" id="KW-0975">Bacterial flagellum</keyword>
<dbReference type="AlphaFoldDB" id="A0A212IXF0"/>
<dbReference type="PANTHER" id="PTHR30435">
    <property type="entry name" value="FLAGELLAR PROTEIN"/>
    <property type="match status" value="1"/>
</dbReference>
<evidence type="ECO:0000256" key="2">
    <source>
        <dbReference type="ARBA" id="ARBA00009677"/>
    </source>
</evidence>
<protein>
    <recommendedName>
        <fullName evidence="3 6">Flagellar basal-body rod protein FlgC</fullName>
    </recommendedName>
</protein>
<evidence type="ECO:0000256" key="1">
    <source>
        <dbReference type="ARBA" id="ARBA00004117"/>
    </source>
</evidence>
<evidence type="ECO:0000259" key="7">
    <source>
        <dbReference type="Pfam" id="PF00460"/>
    </source>
</evidence>
<keyword evidence="9" id="KW-0282">Flagellum</keyword>
<name>A0A212IXF0_9DELT</name>
<comment type="subcellular location">
    <subcellularLocation>
        <location evidence="1 6">Bacterial flagellum basal body</location>
    </subcellularLocation>
</comment>
<dbReference type="Pfam" id="PF06429">
    <property type="entry name" value="Flg_bbr_C"/>
    <property type="match status" value="1"/>
</dbReference>
<keyword evidence="9" id="KW-0966">Cell projection</keyword>
<proteinExistence type="inferred from homology"/>
<keyword evidence="9" id="KW-0969">Cilium</keyword>